<accession>A0ACD5Y129</accession>
<protein>
    <submittedName>
        <fullName evidence="1">Uncharacterized protein</fullName>
    </submittedName>
</protein>
<organism evidence="1 2">
    <name type="scientific">Avena sativa</name>
    <name type="common">Oat</name>
    <dbReference type="NCBI Taxonomy" id="4498"/>
    <lineage>
        <taxon>Eukaryota</taxon>
        <taxon>Viridiplantae</taxon>
        <taxon>Streptophyta</taxon>
        <taxon>Embryophyta</taxon>
        <taxon>Tracheophyta</taxon>
        <taxon>Spermatophyta</taxon>
        <taxon>Magnoliopsida</taxon>
        <taxon>Liliopsida</taxon>
        <taxon>Poales</taxon>
        <taxon>Poaceae</taxon>
        <taxon>BOP clade</taxon>
        <taxon>Pooideae</taxon>
        <taxon>Poodae</taxon>
        <taxon>Poeae</taxon>
        <taxon>Poeae Chloroplast Group 1 (Aveneae type)</taxon>
        <taxon>Aveninae</taxon>
        <taxon>Avena</taxon>
    </lineage>
</organism>
<dbReference type="EnsemblPlants" id="AVESA.00010b.r2.5CG0885900.1">
    <property type="protein sequence ID" value="AVESA.00010b.r2.5CG0885900.1.CDS"/>
    <property type="gene ID" value="AVESA.00010b.r2.5CG0885900"/>
</dbReference>
<dbReference type="Proteomes" id="UP001732700">
    <property type="component" value="Chromosome 5C"/>
</dbReference>
<keyword evidence="2" id="KW-1185">Reference proteome</keyword>
<proteinExistence type="predicted"/>
<name>A0ACD5Y129_AVESA</name>
<evidence type="ECO:0000313" key="1">
    <source>
        <dbReference type="EnsemblPlants" id="AVESA.00010b.r2.5CG0885900.1.CDS"/>
    </source>
</evidence>
<reference evidence="1" key="2">
    <citation type="submission" date="2025-09" db="UniProtKB">
        <authorList>
            <consortium name="EnsemblPlants"/>
        </authorList>
    </citation>
    <scope>IDENTIFICATION</scope>
</reference>
<sequence length="480" mass="54065">MDRMRNSLSLLLPIIYRPAVLHLLLPQLEQSSVVLGTIGELSCQRVALADISPPVLPQWLPRRYYTAPRHGEVLRSVQGPLFGNIIKHISPPPALAQGALLPRRYCYYTAPWSREVLASTQGRPFHNIFPHNCQRPALARALLPRHFYTSTRQSKDLNSIQRLLFRCNPRQYCTAPPGWVFDYARSSFRFWRKVMAAAAFINIMVSFVHHTYLVRVPYTSHTRFIQLETVPYTNRTHLVVRSPIDDLVYGDSCFDVIKKKHSSRFLSQLHPDSVPVNKITAELVSAVQRGLAIKSSDVALVHGSPCKDTSLGPAVESKKQGKSCRSQPQVTHLDGLNWEVIVVKNDAHVGAFTVSNGKIFVFTGLLNHLETDAEIASILAHEIAHLVARHWSEGIIYKKWFPYPLKVLFIRRMEIEADHIGMMVLAAAGFDPHIAPVAIEKLVGNDIYHPSGKKRAQILSRAKIMDEALELYRSCTGQGT</sequence>
<reference evidence="1" key="1">
    <citation type="submission" date="2021-05" db="EMBL/GenBank/DDBJ databases">
        <authorList>
            <person name="Scholz U."/>
            <person name="Mascher M."/>
            <person name="Fiebig A."/>
        </authorList>
    </citation>
    <scope>NUCLEOTIDE SEQUENCE [LARGE SCALE GENOMIC DNA]</scope>
</reference>
<evidence type="ECO:0000313" key="2">
    <source>
        <dbReference type="Proteomes" id="UP001732700"/>
    </source>
</evidence>